<sequence>MRAPSPEHFNYQKRQKSCLPFVSWEDGSLHQEEETRIDGLAYPLDPPDGTPGLSDEPAAQAHAFRTAIWKLVESGIPEAFRITSEHVGQKCLAARIRPRLHHGLTRPFYSWAVTDDAKLFELVGLDFLYDPKDLRHLLEPEVCDLRFTQGGDGLVGVDPRYVAWRAWRLYEHCELGMHDFLMDLRSFAWYSLQHPIPHERLILGGSHLEKDHARLVVVSPKPANKKGWMVDVLPHGRADFSDYAVAIMS</sequence>
<accession>A0A1F7UJD1</accession>
<reference evidence="1 2" key="1">
    <citation type="journal article" date="2016" name="Nat. Commun.">
        <title>Thousands of microbial genomes shed light on interconnected biogeochemical processes in an aquifer system.</title>
        <authorList>
            <person name="Anantharaman K."/>
            <person name="Brown C.T."/>
            <person name="Hug L.A."/>
            <person name="Sharon I."/>
            <person name="Castelle C.J."/>
            <person name="Probst A.J."/>
            <person name="Thomas B.C."/>
            <person name="Singh A."/>
            <person name="Wilkins M.J."/>
            <person name="Karaoz U."/>
            <person name="Brodie E.L."/>
            <person name="Williams K.H."/>
            <person name="Hubbard S.S."/>
            <person name="Banfield J.F."/>
        </authorList>
    </citation>
    <scope>NUCLEOTIDE SEQUENCE [LARGE SCALE GENOMIC DNA]</scope>
</reference>
<dbReference type="EMBL" id="MGEH01000032">
    <property type="protein sequence ID" value="OGL78380.1"/>
    <property type="molecule type" value="Genomic_DNA"/>
</dbReference>
<protein>
    <submittedName>
        <fullName evidence="1">Uncharacterized protein</fullName>
    </submittedName>
</protein>
<evidence type="ECO:0000313" key="1">
    <source>
        <dbReference type="EMBL" id="OGL78380.1"/>
    </source>
</evidence>
<proteinExistence type="predicted"/>
<dbReference type="AlphaFoldDB" id="A0A1F7UJD1"/>
<evidence type="ECO:0000313" key="2">
    <source>
        <dbReference type="Proteomes" id="UP000176603"/>
    </source>
</evidence>
<dbReference type="Proteomes" id="UP000176603">
    <property type="component" value="Unassembled WGS sequence"/>
</dbReference>
<dbReference type="STRING" id="1802399.A3E39_02665"/>
<organism evidence="1 2">
    <name type="scientific">Candidatus Uhrbacteria bacterium RIFCSPHIGHO2_12_FULL_60_25</name>
    <dbReference type="NCBI Taxonomy" id="1802399"/>
    <lineage>
        <taxon>Bacteria</taxon>
        <taxon>Candidatus Uhriibacteriota</taxon>
    </lineage>
</organism>
<comment type="caution">
    <text evidence="1">The sequence shown here is derived from an EMBL/GenBank/DDBJ whole genome shotgun (WGS) entry which is preliminary data.</text>
</comment>
<name>A0A1F7UJD1_9BACT</name>
<gene>
    <name evidence="1" type="ORF">A3E39_02665</name>
</gene>